<sequence>MSLSRNSQEDIGENEEERHFSASVVGIRMQKKLAGHVPKNMFKFFLDDTSSRVLDNIYNLVKLYTVSKMSAKKLMKDILKIDVKISILHFNNVMTEEEKVLTADFRECFHNIAEVILRMRNPRRSRLSGPDASISKLIELLTDAERIALLIIEHHLSVKSQETLQTCAKFFKNSNFFEACFEREEFRPIMNEICVDIEELLDRGLL</sequence>
<dbReference type="InterPro" id="IPR008477">
    <property type="entry name" value="TNFAIP8-like"/>
</dbReference>
<dbReference type="GO" id="GO:0005737">
    <property type="term" value="C:cytoplasm"/>
    <property type="evidence" value="ECO:0007669"/>
    <property type="project" value="TreeGrafter"/>
</dbReference>
<dbReference type="AlphaFoldDB" id="A0A448XDV5"/>
<dbReference type="PANTHER" id="PTHR12757">
    <property type="entry name" value="TUMOR NECROSIS FACTOR INDUCED PROTEIN"/>
    <property type="match status" value="1"/>
</dbReference>
<name>A0A448XDV5_9PLAT</name>
<organism evidence="1 2">
    <name type="scientific">Protopolystoma xenopodis</name>
    <dbReference type="NCBI Taxonomy" id="117903"/>
    <lineage>
        <taxon>Eukaryota</taxon>
        <taxon>Metazoa</taxon>
        <taxon>Spiralia</taxon>
        <taxon>Lophotrochozoa</taxon>
        <taxon>Platyhelminthes</taxon>
        <taxon>Monogenea</taxon>
        <taxon>Polyopisthocotylea</taxon>
        <taxon>Polystomatidea</taxon>
        <taxon>Polystomatidae</taxon>
        <taxon>Protopolystoma</taxon>
    </lineage>
</organism>
<dbReference type="Proteomes" id="UP000784294">
    <property type="component" value="Unassembled WGS sequence"/>
</dbReference>
<evidence type="ECO:0008006" key="3">
    <source>
        <dbReference type="Google" id="ProtNLM"/>
    </source>
</evidence>
<dbReference type="Pfam" id="PF05527">
    <property type="entry name" value="TNFAIP8"/>
    <property type="match status" value="1"/>
</dbReference>
<comment type="caution">
    <text evidence="1">The sequence shown here is derived from an EMBL/GenBank/DDBJ whole genome shotgun (WGS) entry which is preliminary data.</text>
</comment>
<accession>A0A448XDV5</accession>
<dbReference type="EMBL" id="CAAALY010247684">
    <property type="protein sequence ID" value="VEL34453.1"/>
    <property type="molecule type" value="Genomic_DNA"/>
</dbReference>
<dbReference type="GO" id="GO:0042981">
    <property type="term" value="P:regulation of apoptotic process"/>
    <property type="evidence" value="ECO:0007669"/>
    <property type="project" value="InterPro"/>
</dbReference>
<dbReference type="Gene3D" id="1.20.1440.160">
    <property type="entry name" value="Tumor necrosis factor alpha-induced protein 8-like"/>
    <property type="match status" value="1"/>
</dbReference>
<keyword evidence="2" id="KW-1185">Reference proteome</keyword>
<dbReference type="PANTHER" id="PTHR12757:SF1">
    <property type="entry name" value="PROTEIN SALIVARY GLANDS MARRED"/>
    <property type="match status" value="1"/>
</dbReference>
<reference evidence="1" key="1">
    <citation type="submission" date="2018-11" db="EMBL/GenBank/DDBJ databases">
        <authorList>
            <consortium name="Pathogen Informatics"/>
        </authorList>
    </citation>
    <scope>NUCLEOTIDE SEQUENCE</scope>
</reference>
<dbReference type="OrthoDB" id="10055976at2759"/>
<dbReference type="InterPro" id="IPR038355">
    <property type="entry name" value="TNFAIP8_sf"/>
</dbReference>
<protein>
    <recommendedName>
        <fullName evidence="3">Tumor necrosis factor alpha-induced protein 8-like protein</fullName>
    </recommendedName>
</protein>
<evidence type="ECO:0000313" key="2">
    <source>
        <dbReference type="Proteomes" id="UP000784294"/>
    </source>
</evidence>
<proteinExistence type="predicted"/>
<evidence type="ECO:0000313" key="1">
    <source>
        <dbReference type="EMBL" id="VEL34453.1"/>
    </source>
</evidence>
<gene>
    <name evidence="1" type="ORF">PXEA_LOCUS27893</name>
</gene>